<dbReference type="InterPro" id="IPR027417">
    <property type="entry name" value="P-loop_NTPase"/>
</dbReference>
<dbReference type="Pfam" id="PF21185">
    <property type="entry name" value="RecD_N"/>
    <property type="match status" value="1"/>
</dbReference>
<dbReference type="PANTHER" id="PTHR43788:SF6">
    <property type="entry name" value="DNA HELICASE B"/>
    <property type="match status" value="1"/>
</dbReference>
<evidence type="ECO:0000256" key="10">
    <source>
        <dbReference type="ARBA" id="ARBA00023235"/>
    </source>
</evidence>
<dbReference type="InterPro" id="IPR049550">
    <property type="entry name" value="RecD_N"/>
</dbReference>
<proteinExistence type="inferred from homology"/>
<keyword evidence="8 11" id="KW-0238">DNA-binding</keyword>
<dbReference type="HAMAP" id="MF_01487">
    <property type="entry name" value="RecD"/>
    <property type="match status" value="1"/>
</dbReference>
<dbReference type="RefSeq" id="WP_254183195.1">
    <property type="nucleotide sequence ID" value="NZ_JANARS010000011.1"/>
</dbReference>
<reference evidence="15 16" key="1">
    <citation type="submission" date="2022-06" db="EMBL/GenBank/DDBJ databases">
        <authorList>
            <person name="So Y."/>
        </authorList>
    </citation>
    <scope>NUCLEOTIDE SEQUENCE [LARGE SCALE GENOMIC DNA]</scope>
    <source>
        <strain evidence="15 16">STR3</strain>
    </source>
</reference>
<dbReference type="SUPFAM" id="SSF52540">
    <property type="entry name" value="P-loop containing nucleoside triphosphate hydrolases"/>
    <property type="match status" value="1"/>
</dbReference>
<evidence type="ECO:0000259" key="13">
    <source>
        <dbReference type="Pfam" id="PF13538"/>
    </source>
</evidence>
<comment type="caution">
    <text evidence="15">The sequence shown here is derived from an EMBL/GenBank/DDBJ whole genome shotgun (WGS) entry which is preliminary data.</text>
</comment>
<keyword evidence="4 11" id="KW-0378">Hydrolase</keyword>
<keyword evidence="2 11" id="KW-0547">Nucleotide-binding</keyword>
<dbReference type="EMBL" id="JANARS010000011">
    <property type="protein sequence ID" value="MCP3424032.1"/>
    <property type="molecule type" value="Genomic_DNA"/>
</dbReference>
<evidence type="ECO:0000256" key="2">
    <source>
        <dbReference type="ARBA" id="ARBA00022741"/>
    </source>
</evidence>
<dbReference type="CDD" id="cd18809">
    <property type="entry name" value="SF1_C_RecD"/>
    <property type="match status" value="1"/>
</dbReference>
<evidence type="ECO:0000313" key="15">
    <source>
        <dbReference type="EMBL" id="MCP3424032.1"/>
    </source>
</evidence>
<evidence type="ECO:0000256" key="6">
    <source>
        <dbReference type="ARBA" id="ARBA00022839"/>
    </source>
</evidence>
<keyword evidence="6 11" id="KW-0269">Exonuclease</keyword>
<dbReference type="Gene3D" id="1.10.10.1020">
    <property type="entry name" value="RecBCD complex, subunit RecD, N-terminal domain"/>
    <property type="match status" value="1"/>
</dbReference>
<dbReference type="Gene3D" id="3.40.50.300">
    <property type="entry name" value="P-loop containing nucleotide triphosphate hydrolases"/>
    <property type="match status" value="3"/>
</dbReference>
<dbReference type="Pfam" id="PF13604">
    <property type="entry name" value="AAA_30"/>
    <property type="match status" value="1"/>
</dbReference>
<comment type="function">
    <text evidence="11">A helicase/nuclease that prepares dsDNA breaks (DSB) for recombinational DNA repair. Binds to DSBs and unwinds DNA via a highly rapid and processive ATP-dependent bidirectional helicase activity. Unwinds dsDNA until it encounters a Chi (crossover hotspot instigator) sequence from the 3' direction. Cuts ssDNA a few nucleotides 3' to the Chi site. The properties and activities of the enzyme are changed at Chi. The Chi-altered holoenzyme produces a long 3'-ssDNA overhang and facilitates RecA-binding to the ssDNA for homologous DNA recombination and repair. Holoenzyme degrades any linearized DNA that is unable to undergo homologous recombination. In the holoenzyme this subunit has ssDNA-dependent ATPase and 5'-3' helicase activity. When added to pre-assembled RecBC greatly stimulates nuclease activity and augments holoenzyme processivity. Negatively regulates the RecA-loading ability of RecBCD.</text>
</comment>
<dbReference type="GO" id="GO:0008854">
    <property type="term" value="F:exodeoxyribonuclease V activity"/>
    <property type="evidence" value="ECO:0007669"/>
    <property type="project" value="UniProtKB-EC"/>
</dbReference>
<comment type="similarity">
    <text evidence="11">Belongs to the RecD family.</text>
</comment>
<dbReference type="PANTHER" id="PTHR43788">
    <property type="entry name" value="DNA2/NAM7 HELICASE FAMILY MEMBER"/>
    <property type="match status" value="1"/>
</dbReference>
<keyword evidence="16" id="KW-1185">Reference proteome</keyword>
<comment type="catalytic activity">
    <reaction evidence="11">
        <text>ATP + H2O = ADP + phosphate + H(+)</text>
        <dbReference type="Rhea" id="RHEA:13065"/>
        <dbReference type="ChEBI" id="CHEBI:15377"/>
        <dbReference type="ChEBI" id="CHEBI:15378"/>
        <dbReference type="ChEBI" id="CHEBI:30616"/>
        <dbReference type="ChEBI" id="CHEBI:43474"/>
        <dbReference type="ChEBI" id="CHEBI:456216"/>
        <dbReference type="EC" id="5.6.2.3"/>
    </reaction>
</comment>
<protein>
    <recommendedName>
        <fullName evidence="11">RecBCD enzyme subunit RecD</fullName>
        <ecNumber evidence="11">5.6.2.3</ecNumber>
    </recommendedName>
    <alternativeName>
        <fullName evidence="11">DNA 5'-3' helicase subunit RecD</fullName>
    </alternativeName>
    <alternativeName>
        <fullName evidence="11">Exonuclease V subunit RecD</fullName>
        <shortName evidence="11">ExoV subunit RecD</shortName>
    </alternativeName>
    <alternativeName>
        <fullName evidence="11">Helicase/nuclease RecBCD subunit RecD</fullName>
    </alternativeName>
</protein>
<dbReference type="Proteomes" id="UP001204524">
    <property type="component" value="Unassembled WGS sequence"/>
</dbReference>
<keyword evidence="5 11" id="KW-0347">Helicase</keyword>
<evidence type="ECO:0000313" key="16">
    <source>
        <dbReference type="Proteomes" id="UP001204524"/>
    </source>
</evidence>
<dbReference type="InterPro" id="IPR006344">
    <property type="entry name" value="RecD"/>
</dbReference>
<keyword evidence="7 11" id="KW-0067">ATP-binding</keyword>
<gene>
    <name evidence="11 15" type="primary">recD</name>
    <name evidence="15" type="ORF">NCI01_19680</name>
</gene>
<dbReference type="CDD" id="cd17933">
    <property type="entry name" value="DEXSc_RecD-like"/>
    <property type="match status" value="1"/>
</dbReference>
<evidence type="ECO:0000256" key="8">
    <source>
        <dbReference type="ARBA" id="ARBA00023125"/>
    </source>
</evidence>
<dbReference type="InterPro" id="IPR041851">
    <property type="entry name" value="RecD_N_sf"/>
</dbReference>
<evidence type="ECO:0000256" key="5">
    <source>
        <dbReference type="ARBA" id="ARBA00022806"/>
    </source>
</evidence>
<accession>A0ABT1L2B2</accession>
<evidence type="ECO:0000256" key="4">
    <source>
        <dbReference type="ARBA" id="ARBA00022801"/>
    </source>
</evidence>
<comment type="subunit">
    <text evidence="11">Heterotrimer of RecB, RecC and RecD. All subunits contribute to DNA-binding.</text>
</comment>
<feature type="domain" description="RecBCD enzyme subunit RecD N-terminal" evidence="14">
    <location>
        <begin position="29"/>
        <end position="98"/>
    </location>
</feature>
<feature type="region of interest" description="Disordered" evidence="12">
    <location>
        <begin position="583"/>
        <end position="602"/>
    </location>
</feature>
<dbReference type="InterPro" id="IPR027785">
    <property type="entry name" value="UvrD-like_helicase_C"/>
</dbReference>
<feature type="binding site" evidence="11">
    <location>
        <begin position="189"/>
        <end position="196"/>
    </location>
    <ligand>
        <name>ATP</name>
        <dbReference type="ChEBI" id="CHEBI:30616"/>
    </ligand>
</feature>
<dbReference type="InterPro" id="IPR050534">
    <property type="entry name" value="Coronavir_polyprotein_1ab"/>
</dbReference>
<organism evidence="15 16">
    <name type="scientific">Nocardioides pinisoli</name>
    <dbReference type="NCBI Taxonomy" id="2950279"/>
    <lineage>
        <taxon>Bacteria</taxon>
        <taxon>Bacillati</taxon>
        <taxon>Actinomycetota</taxon>
        <taxon>Actinomycetes</taxon>
        <taxon>Propionibacteriales</taxon>
        <taxon>Nocardioidaceae</taxon>
        <taxon>Nocardioides</taxon>
    </lineage>
</organism>
<evidence type="ECO:0000256" key="3">
    <source>
        <dbReference type="ARBA" id="ARBA00022763"/>
    </source>
</evidence>
<keyword evidence="3 11" id="KW-0227">DNA damage</keyword>
<sequence>MTDLFEPIDATDARLALGATGLLGEFNTAGVLTSADVHVAAALGRLGRESDERVLLAVALAVRAVRGGSVCVDLATVADPPDLPWPETAAWTRVVAASPLVAAGLVRWDHDLLYLDRYHEQETQVVDDLLSRAASSPDHDPDLMRASLERVVAAMKAAAVARGLPEPSYGEQVAACLAAAGQWTTVLTGGPGTGKTTAVASLLVGLLDQHPGGLRIALAAPTGKAAARLQQAVHQEAEAFEEGDRARLAGVTASTLHRLLRPDPGNSTRFRHHRGNRLPHDVVVVDESSMVSLTQMARLLEAVRPDARLVLVGDPHQLSSVEAGAVLSDVVRGFEGRADSPVAALESTHRFGPDIRALAEALRTGDADTALAVLAARHEAVEWVDEPDPASRIRTTALDAALAVRDAAERGDVAGALAALDRHRLLCAHRDGPFGVRHWNRRIEHWLTAETGDPLFERAYVGRPLLVTANDHQLGVYNGDSGVVVLTPTGPRAVIAASEGPRDLAPSRLGDVETMHAMTIHKSQGSQADVVTVLLPDEDSRLLSRELFYTAVTRARSQVRVVGSEAAIRAAIGRRAQRASGLARRLATAGSPTEEGVPPSRA</sequence>
<dbReference type="Pfam" id="PF13538">
    <property type="entry name" value="UvrD_C_2"/>
    <property type="match status" value="1"/>
</dbReference>
<dbReference type="EC" id="5.6.2.3" evidence="11"/>
<evidence type="ECO:0000259" key="14">
    <source>
        <dbReference type="Pfam" id="PF21185"/>
    </source>
</evidence>
<evidence type="ECO:0000256" key="7">
    <source>
        <dbReference type="ARBA" id="ARBA00022840"/>
    </source>
</evidence>
<evidence type="ECO:0000256" key="12">
    <source>
        <dbReference type="SAM" id="MobiDB-lite"/>
    </source>
</evidence>
<name>A0ABT1L2B2_9ACTN</name>
<evidence type="ECO:0000256" key="9">
    <source>
        <dbReference type="ARBA" id="ARBA00023204"/>
    </source>
</evidence>
<dbReference type="NCBIfam" id="TIGR01447">
    <property type="entry name" value="recD"/>
    <property type="match status" value="1"/>
</dbReference>
<keyword evidence="9 11" id="KW-0234">DNA repair</keyword>
<feature type="domain" description="UvrD-like helicase C-terminal" evidence="13">
    <location>
        <begin position="516"/>
        <end position="562"/>
    </location>
</feature>
<keyword evidence="10 11" id="KW-0413">Isomerase</keyword>
<evidence type="ECO:0000256" key="1">
    <source>
        <dbReference type="ARBA" id="ARBA00022722"/>
    </source>
</evidence>
<evidence type="ECO:0000256" key="11">
    <source>
        <dbReference type="HAMAP-Rule" id="MF_01487"/>
    </source>
</evidence>
<comment type="miscellaneous">
    <text evidence="11">In the RecBCD complex, RecB has a slow 3'-5' helicase, an exonuclease activity and loads RecA onto ssDNA, RecD has a fast 5'-3' helicase activity, while RecC stimulates the ATPase and processivity of the RecB helicase and contributes to recognition of the Chi site.</text>
</comment>
<keyword evidence="1 11" id="KW-0540">Nuclease</keyword>